<evidence type="ECO:0000313" key="2">
    <source>
        <dbReference type="EMBL" id="OLP84175.1"/>
    </source>
</evidence>
<sequence length="240" mass="26034">MLVCRFRLYTQRGIGDEAAAQAIRLVALFIHVRPEGAPGALTPGEAGALQLLSHLLGIFVVVVKIFKAIVEEDSDAGDEEDEDENDNEAAGELEEELGGPGKVVQLGDLDLSKFFGGGGPGNGEEGEEEVTYEEAACTSFSAEKVFVGHSPEHGAKFDGNSMLLHLEGLKYVFVGEEVFSFTAKSPITKFLSPVGNNDVPYPWAVDEEGSRYLFTMSVILASKLFENSDLLALMEEWRKE</sequence>
<gene>
    <name evidence="2" type="ORF">AK812_SmicGene34986</name>
</gene>
<protein>
    <submittedName>
        <fullName evidence="2">Uncharacterized protein</fullName>
    </submittedName>
</protein>
<feature type="region of interest" description="Disordered" evidence="1">
    <location>
        <begin position="74"/>
        <end position="97"/>
    </location>
</feature>
<evidence type="ECO:0000256" key="1">
    <source>
        <dbReference type="SAM" id="MobiDB-lite"/>
    </source>
</evidence>
<dbReference type="EMBL" id="LSRX01001061">
    <property type="protein sequence ID" value="OLP84175.1"/>
    <property type="molecule type" value="Genomic_DNA"/>
</dbReference>
<comment type="caution">
    <text evidence="2">The sequence shown here is derived from an EMBL/GenBank/DDBJ whole genome shotgun (WGS) entry which is preliminary data.</text>
</comment>
<keyword evidence="3" id="KW-1185">Reference proteome</keyword>
<reference evidence="2 3" key="1">
    <citation type="submission" date="2016-02" db="EMBL/GenBank/DDBJ databases">
        <title>Genome analysis of coral dinoflagellate symbionts highlights evolutionary adaptations to a symbiotic lifestyle.</title>
        <authorList>
            <person name="Aranda M."/>
            <person name="Li Y."/>
            <person name="Liew Y.J."/>
            <person name="Baumgarten S."/>
            <person name="Simakov O."/>
            <person name="Wilson M."/>
            <person name="Piel J."/>
            <person name="Ashoor H."/>
            <person name="Bougouffa S."/>
            <person name="Bajic V.B."/>
            <person name="Ryu T."/>
            <person name="Ravasi T."/>
            <person name="Bayer T."/>
            <person name="Micklem G."/>
            <person name="Kim H."/>
            <person name="Bhak J."/>
            <person name="Lajeunesse T.C."/>
            <person name="Voolstra C.R."/>
        </authorList>
    </citation>
    <scope>NUCLEOTIDE SEQUENCE [LARGE SCALE GENOMIC DNA]</scope>
    <source>
        <strain evidence="2 3">CCMP2467</strain>
    </source>
</reference>
<accession>A0A1Q9CMN7</accession>
<organism evidence="2 3">
    <name type="scientific">Symbiodinium microadriaticum</name>
    <name type="common">Dinoflagellate</name>
    <name type="synonym">Zooxanthella microadriatica</name>
    <dbReference type="NCBI Taxonomy" id="2951"/>
    <lineage>
        <taxon>Eukaryota</taxon>
        <taxon>Sar</taxon>
        <taxon>Alveolata</taxon>
        <taxon>Dinophyceae</taxon>
        <taxon>Suessiales</taxon>
        <taxon>Symbiodiniaceae</taxon>
        <taxon>Symbiodinium</taxon>
    </lineage>
</organism>
<proteinExistence type="predicted"/>
<dbReference type="OrthoDB" id="411716at2759"/>
<dbReference type="AlphaFoldDB" id="A0A1Q9CMN7"/>
<name>A0A1Q9CMN7_SYMMI</name>
<evidence type="ECO:0000313" key="3">
    <source>
        <dbReference type="Proteomes" id="UP000186817"/>
    </source>
</evidence>
<dbReference type="Proteomes" id="UP000186817">
    <property type="component" value="Unassembled WGS sequence"/>
</dbReference>